<dbReference type="Pfam" id="PF00296">
    <property type="entry name" value="Bac_luciferase"/>
    <property type="match status" value="1"/>
</dbReference>
<keyword evidence="2" id="KW-0288">FMN</keyword>
<dbReference type="PANTHER" id="PTHR30011:SF16">
    <property type="entry name" value="C2H2 FINGER DOMAIN TRANSCRIPTION FACTOR (EUROFUNG)-RELATED"/>
    <property type="match status" value="1"/>
</dbReference>
<gene>
    <name evidence="8" type="ORF">GCM10009851_04860</name>
</gene>
<evidence type="ECO:0000259" key="7">
    <source>
        <dbReference type="Pfam" id="PF00296"/>
    </source>
</evidence>
<feature type="compositionally biased region" description="Basic and acidic residues" evidence="6">
    <location>
        <begin position="436"/>
        <end position="450"/>
    </location>
</feature>
<dbReference type="InterPro" id="IPR036661">
    <property type="entry name" value="Luciferase-like_sf"/>
</dbReference>
<sequence length="464" mass="51227">MPERRPLLYGLYEQACVGNGSGAVSLWTHPSDERLNATGLQYWLDLARRTEEAGFDLFFFGDVLGLYDTYGGSAATALEWGVEIPAHDPLLHIPALAAVTEHLAFGATVSTTYEHPFAHARRFSTLDHLTAGRVAWNVVTSYLPGAARNFGLDVVAHDTRYDRADEFLDVAYGLWEGSWEDGAYLGSKERRRFADPSKVHRIDHDGAQFQVAGPHLSIPSPQRTPVIVQAGWSARGREFAARHAELVFVGESEPAKIREGLDDIRRRAAEFGRDPSEIRAVVGLNPVLASTPIAVQEKIDDLQSYYSAEAQLAAYAGWSGIDFTRYRDDEPLVKQETNHTQIAGARPDTPPLPAGEVRERFSRVTAFADDRFIGTPDAVAAEVERFVDESGVDGFLLHQFVSPGSLNDFTELLVPRLRERGLFGGFPTGGTFRSRLRSDRSDRLAADHPAARWRRGGNENAPNA</sequence>
<evidence type="ECO:0000256" key="6">
    <source>
        <dbReference type="SAM" id="MobiDB-lite"/>
    </source>
</evidence>
<protein>
    <submittedName>
        <fullName evidence="8">LLM class flavin-dependent oxidoreductase</fullName>
    </submittedName>
</protein>
<comment type="similarity">
    <text evidence="5">Belongs to the NtaA/SnaA/DszA monooxygenase family.</text>
</comment>
<dbReference type="NCBIfam" id="TIGR03860">
    <property type="entry name" value="FMN_nitrolo"/>
    <property type="match status" value="1"/>
</dbReference>
<proteinExistence type="inferred from homology"/>
<feature type="region of interest" description="Disordered" evidence="6">
    <location>
        <begin position="434"/>
        <end position="464"/>
    </location>
</feature>
<accession>A0ABP5Q6R9</accession>
<dbReference type="PIRSF" id="PIRSF000337">
    <property type="entry name" value="NTA_MOA"/>
    <property type="match status" value="1"/>
</dbReference>
<evidence type="ECO:0000256" key="5">
    <source>
        <dbReference type="ARBA" id="ARBA00033748"/>
    </source>
</evidence>
<keyword evidence="4" id="KW-0503">Monooxygenase</keyword>
<keyword evidence="3" id="KW-0560">Oxidoreductase</keyword>
<organism evidence="8 9">
    <name type="scientific">Herbiconiux moechotypicola</name>
    <dbReference type="NCBI Taxonomy" id="637393"/>
    <lineage>
        <taxon>Bacteria</taxon>
        <taxon>Bacillati</taxon>
        <taxon>Actinomycetota</taxon>
        <taxon>Actinomycetes</taxon>
        <taxon>Micrococcales</taxon>
        <taxon>Microbacteriaceae</taxon>
        <taxon>Herbiconiux</taxon>
    </lineage>
</organism>
<dbReference type="PANTHER" id="PTHR30011">
    <property type="entry name" value="ALKANESULFONATE MONOOXYGENASE-RELATED"/>
    <property type="match status" value="1"/>
</dbReference>
<dbReference type="SUPFAM" id="SSF51679">
    <property type="entry name" value="Bacterial luciferase-like"/>
    <property type="match status" value="1"/>
</dbReference>
<evidence type="ECO:0000313" key="9">
    <source>
        <dbReference type="Proteomes" id="UP001500929"/>
    </source>
</evidence>
<evidence type="ECO:0000256" key="2">
    <source>
        <dbReference type="ARBA" id="ARBA00022643"/>
    </source>
</evidence>
<evidence type="ECO:0000256" key="4">
    <source>
        <dbReference type="ARBA" id="ARBA00023033"/>
    </source>
</evidence>
<dbReference type="InterPro" id="IPR051260">
    <property type="entry name" value="Diverse_substr_monoxygenases"/>
</dbReference>
<dbReference type="Gene3D" id="3.20.20.30">
    <property type="entry name" value="Luciferase-like domain"/>
    <property type="match status" value="1"/>
</dbReference>
<evidence type="ECO:0000313" key="8">
    <source>
        <dbReference type="EMBL" id="GAA2224461.1"/>
    </source>
</evidence>
<reference evidence="9" key="1">
    <citation type="journal article" date="2019" name="Int. J. Syst. Evol. Microbiol.">
        <title>The Global Catalogue of Microorganisms (GCM) 10K type strain sequencing project: providing services to taxonomists for standard genome sequencing and annotation.</title>
        <authorList>
            <consortium name="The Broad Institute Genomics Platform"/>
            <consortium name="The Broad Institute Genome Sequencing Center for Infectious Disease"/>
            <person name="Wu L."/>
            <person name="Ma J."/>
        </authorList>
    </citation>
    <scope>NUCLEOTIDE SEQUENCE [LARGE SCALE GENOMIC DNA]</scope>
    <source>
        <strain evidence="9">JCM 16117</strain>
    </source>
</reference>
<evidence type="ECO:0000256" key="1">
    <source>
        <dbReference type="ARBA" id="ARBA00022630"/>
    </source>
</evidence>
<dbReference type="EMBL" id="BAAAQY010000001">
    <property type="protein sequence ID" value="GAA2224461.1"/>
    <property type="molecule type" value="Genomic_DNA"/>
</dbReference>
<dbReference type="InterPro" id="IPR016215">
    <property type="entry name" value="NTA_MOA"/>
</dbReference>
<comment type="caution">
    <text evidence="8">The sequence shown here is derived from an EMBL/GenBank/DDBJ whole genome shotgun (WGS) entry which is preliminary data.</text>
</comment>
<evidence type="ECO:0000256" key="3">
    <source>
        <dbReference type="ARBA" id="ARBA00023002"/>
    </source>
</evidence>
<dbReference type="RefSeq" id="WP_259477581.1">
    <property type="nucleotide sequence ID" value="NZ_BAAAQY010000001.1"/>
</dbReference>
<dbReference type="Proteomes" id="UP001500929">
    <property type="component" value="Unassembled WGS sequence"/>
</dbReference>
<keyword evidence="1" id="KW-0285">Flavoprotein</keyword>
<dbReference type="InterPro" id="IPR011251">
    <property type="entry name" value="Luciferase-like_dom"/>
</dbReference>
<keyword evidence="9" id="KW-1185">Reference proteome</keyword>
<name>A0ABP5Q6R9_9MICO</name>
<feature type="domain" description="Luciferase-like" evidence="7">
    <location>
        <begin position="28"/>
        <end position="393"/>
    </location>
</feature>